<evidence type="ECO:0000256" key="4">
    <source>
        <dbReference type="ARBA" id="ARBA00022741"/>
    </source>
</evidence>
<dbReference type="SUPFAM" id="SSF52540">
    <property type="entry name" value="P-loop containing nucleoside triphosphate hydrolases"/>
    <property type="match status" value="1"/>
</dbReference>
<dbReference type="Gene3D" id="3.40.50.300">
    <property type="entry name" value="P-loop containing nucleotide triphosphate hydrolases"/>
    <property type="match status" value="1"/>
</dbReference>
<dbReference type="InterPro" id="IPR027417">
    <property type="entry name" value="P-loop_NTPase"/>
</dbReference>
<dbReference type="Pfam" id="PF00005">
    <property type="entry name" value="ABC_tran"/>
    <property type="match status" value="1"/>
</dbReference>
<protein>
    <submittedName>
        <fullName evidence="8">ABC transporter ATP-binding protein</fullName>
    </submittedName>
</protein>
<dbReference type="EMBL" id="JAYGGQ010000009">
    <property type="protein sequence ID" value="MEA5455571.1"/>
    <property type="molecule type" value="Genomic_DNA"/>
</dbReference>
<proteinExistence type="inferred from homology"/>
<dbReference type="InterPro" id="IPR003439">
    <property type="entry name" value="ABC_transporter-like_ATP-bd"/>
</dbReference>
<keyword evidence="9" id="KW-1185">Reference proteome</keyword>
<evidence type="ECO:0000259" key="7">
    <source>
        <dbReference type="PROSITE" id="PS50893"/>
    </source>
</evidence>
<comment type="subcellular location">
    <subcellularLocation>
        <location evidence="1">Cell membrane</location>
        <topology evidence="1">Peripheral membrane protein</topology>
    </subcellularLocation>
</comment>
<feature type="domain" description="ABC transporter" evidence="7">
    <location>
        <begin position="29"/>
        <end position="257"/>
    </location>
</feature>
<dbReference type="PANTHER" id="PTHR42711:SF5">
    <property type="entry name" value="ABC TRANSPORTER ATP-BINDING PROTEIN NATA"/>
    <property type="match status" value="1"/>
</dbReference>
<evidence type="ECO:0000256" key="1">
    <source>
        <dbReference type="ARBA" id="ARBA00004202"/>
    </source>
</evidence>
<comment type="similarity">
    <text evidence="2">Belongs to the ABC transporter superfamily.</text>
</comment>
<evidence type="ECO:0000256" key="2">
    <source>
        <dbReference type="ARBA" id="ARBA00005417"/>
    </source>
</evidence>
<reference evidence="8 9" key="1">
    <citation type="submission" date="2023-12" db="EMBL/GenBank/DDBJ databases">
        <title>Sinomonas terricola sp. nov, isolated from litchi orchard soil in Guangdong, PR China.</title>
        <authorList>
            <person name="Jiaxin W."/>
            <person name="Yang Z."/>
            <person name="Honghui Z."/>
        </authorList>
    </citation>
    <scope>NUCLEOTIDE SEQUENCE [LARGE SCALE GENOMIC DNA]</scope>
    <source>
        <strain evidence="8 9">JGH33</strain>
    </source>
</reference>
<keyword evidence="4" id="KW-0547">Nucleotide-binding</keyword>
<dbReference type="InterPro" id="IPR003593">
    <property type="entry name" value="AAA+_ATPase"/>
</dbReference>
<evidence type="ECO:0000256" key="6">
    <source>
        <dbReference type="ARBA" id="ARBA00023251"/>
    </source>
</evidence>
<evidence type="ECO:0000313" key="8">
    <source>
        <dbReference type="EMBL" id="MEA5455571.1"/>
    </source>
</evidence>
<dbReference type="PANTHER" id="PTHR42711">
    <property type="entry name" value="ABC TRANSPORTER ATP-BINDING PROTEIN"/>
    <property type="match status" value="1"/>
</dbReference>
<evidence type="ECO:0000313" key="9">
    <source>
        <dbReference type="Proteomes" id="UP001304769"/>
    </source>
</evidence>
<dbReference type="GO" id="GO:0005524">
    <property type="term" value="F:ATP binding"/>
    <property type="evidence" value="ECO:0007669"/>
    <property type="project" value="UniProtKB-KW"/>
</dbReference>
<dbReference type="Proteomes" id="UP001304769">
    <property type="component" value="Unassembled WGS sequence"/>
</dbReference>
<gene>
    <name evidence="8" type="ORF">SPF06_12635</name>
</gene>
<name>A0ABU5T8Z3_9MICC</name>
<keyword evidence="3" id="KW-0813">Transport</keyword>
<evidence type="ECO:0000256" key="5">
    <source>
        <dbReference type="ARBA" id="ARBA00022840"/>
    </source>
</evidence>
<evidence type="ECO:0000256" key="3">
    <source>
        <dbReference type="ARBA" id="ARBA00022448"/>
    </source>
</evidence>
<keyword evidence="6" id="KW-0046">Antibiotic resistance</keyword>
<organism evidence="8 9">
    <name type="scientific">Sinomonas terricola</name>
    <dbReference type="NCBI Taxonomy" id="3110330"/>
    <lineage>
        <taxon>Bacteria</taxon>
        <taxon>Bacillati</taxon>
        <taxon>Actinomycetota</taxon>
        <taxon>Actinomycetes</taxon>
        <taxon>Micrococcales</taxon>
        <taxon>Micrococcaceae</taxon>
        <taxon>Sinomonas</taxon>
    </lineage>
</organism>
<dbReference type="InterPro" id="IPR050763">
    <property type="entry name" value="ABC_transporter_ATP-binding"/>
</dbReference>
<dbReference type="CDD" id="cd03230">
    <property type="entry name" value="ABC_DR_subfamily_A"/>
    <property type="match status" value="1"/>
</dbReference>
<keyword evidence="5 8" id="KW-0067">ATP-binding</keyword>
<accession>A0ABU5T8Z3</accession>
<dbReference type="RefSeq" id="WP_323279429.1">
    <property type="nucleotide sequence ID" value="NZ_JAYGGQ010000009.1"/>
</dbReference>
<dbReference type="PROSITE" id="PS50893">
    <property type="entry name" value="ABC_TRANSPORTER_2"/>
    <property type="match status" value="1"/>
</dbReference>
<sequence length="278" mass="29837">MSAHSGPILMMGFRRHGGSSVVDAGQPILEVRDLVVRYGSQTAVDGLSFSIQRGEIFGLLGPNGAGKTTTLSVIEGLRKPDSGSVSVDGAKFAHASLAVRAKLGVQLQASSFQSELTIEQLTRLYAGLYGLDLPRRALRERLADVGLGQEADKPFKKLSGGQQQRFSLMVATIHDPPILLLDEPTSGLDPQSRRQLWDRIEGSRGKGGSILLTTHSMEEAQAVCDRVAIIDHGRLQALGAPRELVAMHRDDPRVLAVARGDVTLEDVFIGLTGSAIRD</sequence>
<dbReference type="SMART" id="SM00382">
    <property type="entry name" value="AAA"/>
    <property type="match status" value="1"/>
</dbReference>
<comment type="caution">
    <text evidence="8">The sequence shown here is derived from an EMBL/GenBank/DDBJ whole genome shotgun (WGS) entry which is preliminary data.</text>
</comment>